<dbReference type="EMBL" id="BLXY01000007">
    <property type="protein sequence ID" value="GFO65244.1"/>
    <property type="molecule type" value="Genomic_DNA"/>
</dbReference>
<gene>
    <name evidence="2" type="primary">chlN_2</name>
    <name evidence="2" type="ORF">GMPD_31630</name>
    <name evidence="3" type="ORF">M1B72_06460</name>
</gene>
<evidence type="ECO:0000259" key="1">
    <source>
        <dbReference type="Pfam" id="PF00899"/>
    </source>
</evidence>
<dbReference type="RefSeq" id="WP_183349121.1">
    <property type="nucleotide sequence ID" value="NZ_BLXY01000007.1"/>
</dbReference>
<dbReference type="Gene3D" id="3.40.50.720">
    <property type="entry name" value="NAD(P)-binding Rossmann-like Domain"/>
    <property type="match status" value="1"/>
</dbReference>
<reference evidence="2" key="2">
    <citation type="journal article" date="2021" name="Int. J. Syst. Evol. Microbiol.">
        <title>Geomonas silvestris sp. nov., Geomonas paludis sp. nov. and Geomonas limicola sp. nov., isolated from terrestrial environments, and emended description of the genus Geomonas.</title>
        <authorList>
            <person name="Itoh H."/>
            <person name="Xu Z."/>
            <person name="Masuda Y."/>
            <person name="Ushijima N."/>
            <person name="Hayakawa C."/>
            <person name="Shiratori Y."/>
            <person name="Senoo K."/>
        </authorList>
    </citation>
    <scope>NUCLEOTIDE SEQUENCE</scope>
    <source>
        <strain evidence="2">Red736</strain>
    </source>
</reference>
<dbReference type="InterPro" id="IPR045886">
    <property type="entry name" value="ThiF/MoeB/HesA"/>
</dbReference>
<dbReference type="SUPFAM" id="SSF69572">
    <property type="entry name" value="Activating enzymes of the ubiquitin-like proteins"/>
    <property type="match status" value="1"/>
</dbReference>
<dbReference type="CDD" id="cd00757">
    <property type="entry name" value="ThiF_MoeB_HesA_family"/>
    <property type="match status" value="1"/>
</dbReference>
<evidence type="ECO:0000313" key="4">
    <source>
        <dbReference type="Proteomes" id="UP000568888"/>
    </source>
</evidence>
<proteinExistence type="predicted"/>
<reference evidence="4" key="1">
    <citation type="submission" date="2020-06" db="EMBL/GenBank/DDBJ databases">
        <title>Draft genomic sequecing of Geomonas sp. Red736.</title>
        <authorList>
            <person name="Itoh H."/>
            <person name="Xu Z.X."/>
            <person name="Ushijima N."/>
            <person name="Masuda Y."/>
            <person name="Shiratori Y."/>
            <person name="Senoo K."/>
        </authorList>
    </citation>
    <scope>NUCLEOTIDE SEQUENCE [LARGE SCALE GENOMIC DNA]</scope>
    <source>
        <strain evidence="4">Red736</strain>
    </source>
</reference>
<organism evidence="2 4">
    <name type="scientific">Geomonas paludis</name>
    <dbReference type="NCBI Taxonomy" id="2740185"/>
    <lineage>
        <taxon>Bacteria</taxon>
        <taxon>Pseudomonadati</taxon>
        <taxon>Thermodesulfobacteriota</taxon>
        <taxon>Desulfuromonadia</taxon>
        <taxon>Geobacterales</taxon>
        <taxon>Geobacteraceae</taxon>
        <taxon>Geomonas</taxon>
    </lineage>
</organism>
<evidence type="ECO:0000313" key="3">
    <source>
        <dbReference type="EMBL" id="UPU37342.1"/>
    </source>
</evidence>
<keyword evidence="5" id="KW-1185">Reference proteome</keyword>
<dbReference type="Proteomes" id="UP000831485">
    <property type="component" value="Chromosome"/>
</dbReference>
<sequence>MRKVIAFLKEQTRDGLLPWSAQDATAQRFKLSHAAVELVALQNGLFPARYQRNRNMIQVDEQLRLFQSRVAVIGCGGLGGYVLEELARLGVGQIIAVDPDIFEEHNLNRQILSSPALLGQPKAAVAAERLAQVNPAVTVTAIQDYFCLDNGFELLAGAQVAVDALDSISYRLQLAEFCNQAGIPMVHGAIGGWYGHVASQFPGETTVQQIYRHWVAGKGIEQQLGNPSFTPAVVASLEVAEVCKILLGKGEPLRNRKLAIDLLEMEMQEISYAPAPVTLVDAA</sequence>
<dbReference type="AlphaFoldDB" id="A0A6V8MZM1"/>
<evidence type="ECO:0000313" key="5">
    <source>
        <dbReference type="Proteomes" id="UP000831485"/>
    </source>
</evidence>
<dbReference type="InterPro" id="IPR000594">
    <property type="entry name" value="ThiF_NAD_FAD-bd"/>
</dbReference>
<feature type="domain" description="THIF-type NAD/FAD binding fold" evidence="1">
    <location>
        <begin position="50"/>
        <end position="272"/>
    </location>
</feature>
<name>A0A6V8MZM1_9BACT</name>
<dbReference type="PANTHER" id="PTHR43267">
    <property type="entry name" value="TRNA THREONYLCARBAMOYLADENOSINE DEHYDRATASE"/>
    <property type="match status" value="1"/>
</dbReference>
<dbReference type="GO" id="GO:0008641">
    <property type="term" value="F:ubiquitin-like modifier activating enzyme activity"/>
    <property type="evidence" value="ECO:0007669"/>
    <property type="project" value="InterPro"/>
</dbReference>
<dbReference type="EMBL" id="CP096574">
    <property type="protein sequence ID" value="UPU37342.1"/>
    <property type="molecule type" value="Genomic_DNA"/>
</dbReference>
<accession>A0A6V8MZM1</accession>
<protein>
    <submittedName>
        <fullName evidence="3">HesA/MoeB/ThiF family protein</fullName>
    </submittedName>
    <submittedName>
        <fullName evidence="2">Molybdopterin biosynthesis protein MoeB</fullName>
    </submittedName>
</protein>
<dbReference type="GO" id="GO:0061503">
    <property type="term" value="F:tRNA threonylcarbamoyladenosine dehydratase"/>
    <property type="evidence" value="ECO:0007669"/>
    <property type="project" value="TreeGrafter"/>
</dbReference>
<dbReference type="Proteomes" id="UP000568888">
    <property type="component" value="Unassembled WGS sequence"/>
</dbReference>
<reference evidence="3" key="3">
    <citation type="submission" date="2022-04" db="EMBL/GenBank/DDBJ databases">
        <authorList>
            <person name="Liu G."/>
        </authorList>
    </citation>
    <scope>NUCLEOTIDE SEQUENCE</scope>
    <source>
        <strain evidence="3">RG22</strain>
    </source>
</reference>
<dbReference type="GO" id="GO:0061504">
    <property type="term" value="P:cyclic threonylcarbamoyladenosine biosynthetic process"/>
    <property type="evidence" value="ECO:0007669"/>
    <property type="project" value="TreeGrafter"/>
</dbReference>
<dbReference type="Pfam" id="PF00899">
    <property type="entry name" value="ThiF"/>
    <property type="match status" value="1"/>
</dbReference>
<dbReference type="InterPro" id="IPR035985">
    <property type="entry name" value="Ubiquitin-activating_enz"/>
</dbReference>
<dbReference type="PANTHER" id="PTHR43267:SF1">
    <property type="entry name" value="TRNA THREONYLCARBAMOYLADENOSINE DEHYDRATASE"/>
    <property type="match status" value="1"/>
</dbReference>
<evidence type="ECO:0000313" key="2">
    <source>
        <dbReference type="EMBL" id="GFO65244.1"/>
    </source>
</evidence>